<sequence length="299" mass="33112">MPLSHLPVYRSLHVRRVTHIVLAMFVLSCFTAPHLVAGTRKDIHESPNALQVLVNAPLKDVIDAVQQVSGDTVIYGTQSYQREKNLMGARRAESSKAFGDAAPAGTVIYKIAEGVLAPTNFKNTADMGTITVRYVVSRFDEKNTNVRIDAVFIENSSKHVHESDGSVEAAEFGEIRQRVEQIMARHETDRMEAERIARERNEKQAELDLAARQEAAKAAAAAPIDLEQRVVQLRRKAELRVKASGTQLKSAPYKGAASLQSLSPYTDVVVLIVTPFWYGVQTADGHRGWVYHAEVENLP</sequence>
<dbReference type="HOGENOM" id="CLU_929950_0_0_0"/>
<proteinExistence type="predicted"/>
<dbReference type="AlphaFoldDB" id="Q1IUL2"/>
<organism evidence="1 2">
    <name type="scientific">Koribacter versatilis (strain Ellin345)</name>
    <dbReference type="NCBI Taxonomy" id="204669"/>
    <lineage>
        <taxon>Bacteria</taxon>
        <taxon>Pseudomonadati</taxon>
        <taxon>Acidobacteriota</taxon>
        <taxon>Terriglobia</taxon>
        <taxon>Terriglobales</taxon>
        <taxon>Candidatus Korobacteraceae</taxon>
        <taxon>Candidatus Korobacter</taxon>
    </lineage>
</organism>
<reference evidence="1 2" key="1">
    <citation type="journal article" date="2009" name="Appl. Environ. Microbiol.">
        <title>Three genomes from the phylum Acidobacteria provide insight into the lifestyles of these microorganisms in soils.</title>
        <authorList>
            <person name="Ward N.L."/>
            <person name="Challacombe J.F."/>
            <person name="Janssen P.H."/>
            <person name="Henrissat B."/>
            <person name="Coutinho P.M."/>
            <person name="Wu M."/>
            <person name="Xie G."/>
            <person name="Haft D.H."/>
            <person name="Sait M."/>
            <person name="Badger J."/>
            <person name="Barabote R.D."/>
            <person name="Bradley B."/>
            <person name="Brettin T.S."/>
            <person name="Brinkac L.M."/>
            <person name="Bruce D."/>
            <person name="Creasy T."/>
            <person name="Daugherty S.C."/>
            <person name="Davidsen T.M."/>
            <person name="DeBoy R.T."/>
            <person name="Detter J.C."/>
            <person name="Dodson R.J."/>
            <person name="Durkin A.S."/>
            <person name="Ganapathy A."/>
            <person name="Gwinn-Giglio M."/>
            <person name="Han C.S."/>
            <person name="Khouri H."/>
            <person name="Kiss H."/>
            <person name="Kothari S.P."/>
            <person name="Madupu R."/>
            <person name="Nelson K.E."/>
            <person name="Nelson W.C."/>
            <person name="Paulsen I."/>
            <person name="Penn K."/>
            <person name="Ren Q."/>
            <person name="Rosovitz M.J."/>
            <person name="Selengut J.D."/>
            <person name="Shrivastava S."/>
            <person name="Sullivan S.A."/>
            <person name="Tapia R."/>
            <person name="Thompson L.S."/>
            <person name="Watkins K.L."/>
            <person name="Yang Q."/>
            <person name="Yu C."/>
            <person name="Zafar N."/>
            <person name="Zhou L."/>
            <person name="Kuske C.R."/>
        </authorList>
    </citation>
    <scope>NUCLEOTIDE SEQUENCE [LARGE SCALE GENOMIC DNA]</scope>
    <source>
        <strain evidence="1 2">Ellin345</strain>
    </source>
</reference>
<dbReference type="KEGG" id="aba:Acid345_0433"/>
<keyword evidence="2" id="KW-1185">Reference proteome</keyword>
<name>Q1IUL2_KORVE</name>
<evidence type="ECO:0000313" key="2">
    <source>
        <dbReference type="Proteomes" id="UP000002432"/>
    </source>
</evidence>
<evidence type="ECO:0000313" key="1">
    <source>
        <dbReference type="EMBL" id="ABF39438.1"/>
    </source>
</evidence>
<dbReference type="EnsemblBacteria" id="ABF39438">
    <property type="protein sequence ID" value="ABF39438"/>
    <property type="gene ID" value="Acid345_0433"/>
</dbReference>
<accession>Q1IUL2</accession>
<dbReference type="Proteomes" id="UP000002432">
    <property type="component" value="Chromosome"/>
</dbReference>
<dbReference type="EMBL" id="CP000360">
    <property type="protein sequence ID" value="ABF39438.1"/>
    <property type="molecule type" value="Genomic_DNA"/>
</dbReference>
<gene>
    <name evidence="1" type="ordered locus">Acid345_0433</name>
</gene>
<protein>
    <submittedName>
        <fullName evidence="1">Uncharacterized protein</fullName>
    </submittedName>
</protein>